<dbReference type="RefSeq" id="WP_235295354.1">
    <property type="nucleotide sequence ID" value="NZ_BSOH01000006.1"/>
</dbReference>
<dbReference type="SUPFAM" id="SSF47413">
    <property type="entry name" value="lambda repressor-like DNA-binding domains"/>
    <property type="match status" value="1"/>
</dbReference>
<dbReference type="Gene3D" id="1.10.260.40">
    <property type="entry name" value="lambda repressor-like DNA-binding domains"/>
    <property type="match status" value="1"/>
</dbReference>
<protein>
    <recommendedName>
        <fullName evidence="1">HTH cro/C1-type domain-containing protein</fullName>
    </recommendedName>
</protein>
<dbReference type="AlphaFoldDB" id="A0AA37SLP2"/>
<dbReference type="PROSITE" id="PS50943">
    <property type="entry name" value="HTH_CROC1"/>
    <property type="match status" value="1"/>
</dbReference>
<sequence>MENEFNINKVIKRGSIKNELELEYASLAERQLKLLSKENPKAKIKYSQIMELIDAYEAKHWTNRDQITDSQVEESDKAELIVQQHLEFIEKRKKLIRSKLKKLGLNQQEFGKVLGHDNKSYISELMNGIIPFSLKDLIVTSKLLKINLNKLIPTQIPEEEKVKIEKTINKLGKPMLKLDKKEFAFS</sequence>
<reference evidence="2" key="1">
    <citation type="journal article" date="2014" name="Int. J. Syst. Evol. Microbiol.">
        <title>Complete genome sequence of Corynebacterium casei LMG S-19264T (=DSM 44701T), isolated from a smear-ripened cheese.</title>
        <authorList>
            <consortium name="US DOE Joint Genome Institute (JGI-PGF)"/>
            <person name="Walter F."/>
            <person name="Albersmeier A."/>
            <person name="Kalinowski J."/>
            <person name="Ruckert C."/>
        </authorList>
    </citation>
    <scope>NUCLEOTIDE SEQUENCE</scope>
    <source>
        <strain evidence="2">NBRC 108769</strain>
    </source>
</reference>
<comment type="caution">
    <text evidence="2">The sequence shown here is derived from an EMBL/GenBank/DDBJ whole genome shotgun (WGS) entry which is preliminary data.</text>
</comment>
<feature type="domain" description="HTH cro/C1-type" evidence="1">
    <location>
        <begin position="96"/>
        <end position="151"/>
    </location>
</feature>
<evidence type="ECO:0000313" key="3">
    <source>
        <dbReference type="Proteomes" id="UP001156666"/>
    </source>
</evidence>
<proteinExistence type="predicted"/>
<keyword evidence="3" id="KW-1185">Reference proteome</keyword>
<gene>
    <name evidence="2" type="ORF">GCM10007940_12210</name>
</gene>
<reference evidence="2" key="2">
    <citation type="submission" date="2023-01" db="EMBL/GenBank/DDBJ databases">
        <title>Draft genome sequence of Portibacter lacus strain NBRC 108769.</title>
        <authorList>
            <person name="Sun Q."/>
            <person name="Mori K."/>
        </authorList>
    </citation>
    <scope>NUCLEOTIDE SEQUENCE</scope>
    <source>
        <strain evidence="2">NBRC 108769</strain>
    </source>
</reference>
<evidence type="ECO:0000313" key="2">
    <source>
        <dbReference type="EMBL" id="GLR16606.1"/>
    </source>
</evidence>
<evidence type="ECO:0000259" key="1">
    <source>
        <dbReference type="PROSITE" id="PS50943"/>
    </source>
</evidence>
<name>A0AA37SLP2_9BACT</name>
<dbReference type="InterPro" id="IPR010982">
    <property type="entry name" value="Lambda_DNA-bd_dom_sf"/>
</dbReference>
<dbReference type="EMBL" id="BSOH01000006">
    <property type="protein sequence ID" value="GLR16606.1"/>
    <property type="molecule type" value="Genomic_DNA"/>
</dbReference>
<organism evidence="2 3">
    <name type="scientific">Portibacter lacus</name>
    <dbReference type="NCBI Taxonomy" id="1099794"/>
    <lineage>
        <taxon>Bacteria</taxon>
        <taxon>Pseudomonadati</taxon>
        <taxon>Bacteroidota</taxon>
        <taxon>Saprospiria</taxon>
        <taxon>Saprospirales</taxon>
        <taxon>Haliscomenobacteraceae</taxon>
        <taxon>Portibacter</taxon>
    </lineage>
</organism>
<dbReference type="GO" id="GO:0003677">
    <property type="term" value="F:DNA binding"/>
    <property type="evidence" value="ECO:0007669"/>
    <property type="project" value="InterPro"/>
</dbReference>
<dbReference type="InterPro" id="IPR001387">
    <property type="entry name" value="Cro/C1-type_HTH"/>
</dbReference>
<dbReference type="Proteomes" id="UP001156666">
    <property type="component" value="Unassembled WGS sequence"/>
</dbReference>
<accession>A0AA37SLP2</accession>